<dbReference type="InterPro" id="IPR045232">
    <property type="entry name" value="FAM234"/>
</dbReference>
<feature type="chain" id="PRO_5023038116" description="DEX1 C-terminal domain-containing protein" evidence="8">
    <location>
        <begin position="25"/>
        <end position="838"/>
    </location>
</feature>
<feature type="signal peptide" evidence="8">
    <location>
        <begin position="1"/>
        <end position="24"/>
    </location>
</feature>
<feature type="domain" description="DEX1 C-terminal" evidence="9">
    <location>
        <begin position="689"/>
        <end position="802"/>
    </location>
</feature>
<sequence>MGFGSVIVLLGFVLLLSLLELGQTQLSDPIANDEVFDVGSNKYLTRSAAEPKSSSSSHDEEPMRSTECPVDLELAWMTEVSSSVYATPIITDLYSDGTKEIIVPSFVHYLEALEAEHGAKSMGWPVNHKSTLHNSPVIADCDFDGVPDVVIVTYSGEILCYSDTGRRLAHYHISGLEVRKDWYVGLKPDHVDHDHPDVSDSDGEGMLKDILGGDGGRRQHDDAAGERGEGKDEGGGGGAARSRRSLLQAYHHDPTDDQNLQNLHANTLSGEAQDSFEVFNEDDKFDFASDEEGEEEGEDLLALHPDEYDEVYDDYGDEEVFRHDLDLYDDPYLENWDEDYYDHMNHHPEGRVEDYITLDPHVLCTPTVVDIDGDGYEDLVIAVTYLFDHEVYSDPERRDELGDDIDISNYLAGGVLVFDFFTNSVKWHQHLDLSTHHVNFQAYMYSSPTVADIDADGKPEIVVGTSVGFVYVLDQNGTSMPGWPIQMGEVQAQVVVEDINDDGVPEILACDSKGNVAAFNTVGREIWERHLGSLIANSPTVGDVNGDGKTELVVGTGSGTIFVLDGGTGRITLSYQTNAMIMSSVLLAKLDNSAENGKLHMVTMSFDGFLYLVDGSTGCADVVDIGETSYSMVLYEDLDNDGYMDLLVSTMNGNVYSFKTKSRHDPLKTWTAQVHSGNGFGTKLNRESVAFTPESRAPRDVSGKKFSLSFEISDKLLPNADATAMKGLSGPYAITVKLKGIGVEEMNSGKNPVVGVSHTFEYPGIYTLEIPCPMSRTTGTVEILMTDKFGKMYSDSISLSFHMSYYRILKWLLALPMVLMGIVVIQVSSVLTKLNLPS</sequence>
<evidence type="ECO:0000313" key="10">
    <source>
        <dbReference type="EMBL" id="QDZ24748.1"/>
    </source>
</evidence>
<evidence type="ECO:0000256" key="1">
    <source>
        <dbReference type="ARBA" id="ARBA00004167"/>
    </source>
</evidence>
<evidence type="ECO:0000313" key="11">
    <source>
        <dbReference type="Proteomes" id="UP000316726"/>
    </source>
</evidence>
<feature type="compositionally biased region" description="Basic and acidic residues" evidence="6">
    <location>
        <begin position="215"/>
        <end position="234"/>
    </location>
</feature>
<evidence type="ECO:0000256" key="3">
    <source>
        <dbReference type="ARBA" id="ARBA00022729"/>
    </source>
</evidence>
<gene>
    <name evidence="10" type="ORF">A3770_14p72660</name>
</gene>
<evidence type="ECO:0000256" key="7">
    <source>
        <dbReference type="SAM" id="Phobius"/>
    </source>
</evidence>
<evidence type="ECO:0000256" key="2">
    <source>
        <dbReference type="ARBA" id="ARBA00022692"/>
    </source>
</evidence>
<dbReference type="InterPro" id="IPR056376">
    <property type="entry name" value="DEX1_C"/>
</dbReference>
<evidence type="ECO:0000256" key="6">
    <source>
        <dbReference type="SAM" id="MobiDB-lite"/>
    </source>
</evidence>
<dbReference type="PANTHER" id="PTHR21419">
    <property type="match status" value="1"/>
</dbReference>
<name>A0A5B8MVE1_9CHLO</name>
<feature type="region of interest" description="Disordered" evidence="6">
    <location>
        <begin position="193"/>
        <end position="242"/>
    </location>
</feature>
<dbReference type="GO" id="GO:0016020">
    <property type="term" value="C:membrane"/>
    <property type="evidence" value="ECO:0007669"/>
    <property type="project" value="UniProtKB-SubCell"/>
</dbReference>
<dbReference type="Pfam" id="PF23722">
    <property type="entry name" value="Beta-sand_DEX1"/>
    <property type="match status" value="1"/>
</dbReference>
<keyword evidence="5 7" id="KW-0472">Membrane</keyword>
<dbReference type="EMBL" id="CP031047">
    <property type="protein sequence ID" value="QDZ24748.1"/>
    <property type="molecule type" value="Genomic_DNA"/>
</dbReference>
<comment type="subcellular location">
    <subcellularLocation>
        <location evidence="1">Membrane</location>
        <topology evidence="1">Single-pass membrane protein</topology>
    </subcellularLocation>
</comment>
<dbReference type="PANTHER" id="PTHR21419:SF23">
    <property type="entry name" value="PROTEIN DEFECTIVE IN EXINE FORMATION 1"/>
    <property type="match status" value="1"/>
</dbReference>
<feature type="transmembrane region" description="Helical" evidence="7">
    <location>
        <begin position="808"/>
        <end position="831"/>
    </location>
</feature>
<proteinExistence type="predicted"/>
<evidence type="ECO:0000256" key="4">
    <source>
        <dbReference type="ARBA" id="ARBA00022989"/>
    </source>
</evidence>
<keyword evidence="2 7" id="KW-0812">Transmembrane</keyword>
<evidence type="ECO:0000259" key="9">
    <source>
        <dbReference type="Pfam" id="PF23722"/>
    </source>
</evidence>
<reference evidence="10 11" key="1">
    <citation type="submission" date="2018-07" db="EMBL/GenBank/DDBJ databases">
        <title>The complete nuclear genome of the prasinophyte Chloropicon primus (CCMP1205).</title>
        <authorList>
            <person name="Pombert J.-F."/>
            <person name="Otis C."/>
            <person name="Turmel M."/>
            <person name="Lemieux C."/>
        </authorList>
    </citation>
    <scope>NUCLEOTIDE SEQUENCE [LARGE SCALE GENOMIC DNA]</scope>
    <source>
        <strain evidence="10 11">CCMP1205</strain>
    </source>
</reference>
<accession>A0A5B8MVE1</accession>
<evidence type="ECO:0000256" key="5">
    <source>
        <dbReference type="ARBA" id="ARBA00023136"/>
    </source>
</evidence>
<keyword evidence="3 8" id="KW-0732">Signal</keyword>
<keyword evidence="11" id="KW-1185">Reference proteome</keyword>
<protein>
    <recommendedName>
        <fullName evidence="9">DEX1 C-terminal domain-containing protein</fullName>
    </recommendedName>
</protein>
<dbReference type="Proteomes" id="UP000316726">
    <property type="component" value="Chromosome 14"/>
</dbReference>
<dbReference type="InterPro" id="IPR028994">
    <property type="entry name" value="Integrin_alpha_N"/>
</dbReference>
<dbReference type="OrthoDB" id="200924at2759"/>
<dbReference type="AlphaFoldDB" id="A0A5B8MVE1"/>
<dbReference type="Pfam" id="PF01839">
    <property type="entry name" value="FG-GAP"/>
    <property type="match status" value="1"/>
</dbReference>
<evidence type="ECO:0000256" key="8">
    <source>
        <dbReference type="SAM" id="SignalP"/>
    </source>
</evidence>
<dbReference type="SUPFAM" id="SSF69318">
    <property type="entry name" value="Integrin alpha N-terminal domain"/>
    <property type="match status" value="1"/>
</dbReference>
<keyword evidence="4 7" id="KW-1133">Transmembrane helix</keyword>
<dbReference type="InterPro" id="IPR013517">
    <property type="entry name" value="FG-GAP"/>
</dbReference>
<organism evidence="10 11">
    <name type="scientific">Chloropicon primus</name>
    <dbReference type="NCBI Taxonomy" id="1764295"/>
    <lineage>
        <taxon>Eukaryota</taxon>
        <taxon>Viridiplantae</taxon>
        <taxon>Chlorophyta</taxon>
        <taxon>Chloropicophyceae</taxon>
        <taxon>Chloropicales</taxon>
        <taxon>Chloropicaceae</taxon>
        <taxon>Chloropicon</taxon>
    </lineage>
</organism>
<dbReference type="Gene3D" id="2.130.10.130">
    <property type="entry name" value="Integrin alpha, N-terminal"/>
    <property type="match status" value="2"/>
</dbReference>
<dbReference type="STRING" id="1764295.A0A5B8MVE1"/>